<organism evidence="2 3">
    <name type="scientific">Deminuibacter soli</name>
    <dbReference type="NCBI Taxonomy" id="2291815"/>
    <lineage>
        <taxon>Bacteria</taxon>
        <taxon>Pseudomonadati</taxon>
        <taxon>Bacteroidota</taxon>
        <taxon>Chitinophagia</taxon>
        <taxon>Chitinophagales</taxon>
        <taxon>Chitinophagaceae</taxon>
        <taxon>Deminuibacter</taxon>
    </lineage>
</organism>
<dbReference type="AlphaFoldDB" id="A0A3E1NJG9"/>
<dbReference type="Pfam" id="PF12773">
    <property type="entry name" value="DZR"/>
    <property type="match status" value="1"/>
</dbReference>
<accession>A0A3E1NJG9</accession>
<name>A0A3E1NJG9_9BACT</name>
<dbReference type="Proteomes" id="UP000261284">
    <property type="component" value="Unassembled WGS sequence"/>
</dbReference>
<dbReference type="EMBL" id="QTJU01000003">
    <property type="protein sequence ID" value="RFM28073.1"/>
    <property type="molecule type" value="Genomic_DNA"/>
</dbReference>
<sequence length="69" mass="7400">MSHCTKCQLNGPADARYCHHCGHPLHEQAPLQVSCMVCKAVYAPDAVFCIADGSRLVYAGAVAELSEQP</sequence>
<dbReference type="OrthoDB" id="1178869at2"/>
<evidence type="ECO:0000313" key="2">
    <source>
        <dbReference type="EMBL" id="RFM28073.1"/>
    </source>
</evidence>
<evidence type="ECO:0000313" key="3">
    <source>
        <dbReference type="Proteomes" id="UP000261284"/>
    </source>
</evidence>
<dbReference type="InterPro" id="IPR025874">
    <property type="entry name" value="DZR"/>
</dbReference>
<keyword evidence="3" id="KW-1185">Reference proteome</keyword>
<gene>
    <name evidence="2" type="ORF">DXN05_11095</name>
</gene>
<evidence type="ECO:0000259" key="1">
    <source>
        <dbReference type="Pfam" id="PF12773"/>
    </source>
</evidence>
<feature type="domain" description="DZANK-type" evidence="1">
    <location>
        <begin position="4"/>
        <end position="50"/>
    </location>
</feature>
<comment type="caution">
    <text evidence="2">The sequence shown here is derived from an EMBL/GenBank/DDBJ whole genome shotgun (WGS) entry which is preliminary data.</text>
</comment>
<proteinExistence type="predicted"/>
<dbReference type="RefSeq" id="WP_116847319.1">
    <property type="nucleotide sequence ID" value="NZ_QTJU01000003.1"/>
</dbReference>
<protein>
    <submittedName>
        <fullName evidence="2">Zinc ribbon domain-containing protein</fullName>
    </submittedName>
</protein>
<reference evidence="2 3" key="1">
    <citation type="submission" date="2018-08" db="EMBL/GenBank/DDBJ databases">
        <title>Chitinophagaceae sp. K23C18032701, a novel bacterium isolated from forest soil.</title>
        <authorList>
            <person name="Wang C."/>
        </authorList>
    </citation>
    <scope>NUCLEOTIDE SEQUENCE [LARGE SCALE GENOMIC DNA]</scope>
    <source>
        <strain evidence="2 3">K23C18032701</strain>
    </source>
</reference>